<gene>
    <name evidence="8" type="ORF">TrRE_jg4826</name>
</gene>
<dbReference type="InterPro" id="IPR002159">
    <property type="entry name" value="CD36_fam"/>
</dbReference>
<comment type="caution">
    <text evidence="8">The sequence shown here is derived from an EMBL/GenBank/DDBJ whole genome shotgun (WGS) entry which is preliminary data.</text>
</comment>
<feature type="transmembrane region" description="Helical" evidence="7">
    <location>
        <begin position="12"/>
        <end position="33"/>
    </location>
</feature>
<keyword evidence="9" id="KW-1185">Reference proteome</keyword>
<evidence type="ECO:0000313" key="8">
    <source>
        <dbReference type="EMBL" id="GMH67741.1"/>
    </source>
</evidence>
<evidence type="ECO:0000256" key="3">
    <source>
        <dbReference type="ARBA" id="ARBA00022692"/>
    </source>
</evidence>
<evidence type="ECO:0000256" key="2">
    <source>
        <dbReference type="ARBA" id="ARBA00010532"/>
    </source>
</evidence>
<dbReference type="Proteomes" id="UP001165082">
    <property type="component" value="Unassembled WGS sequence"/>
</dbReference>
<evidence type="ECO:0000256" key="6">
    <source>
        <dbReference type="ARBA" id="ARBA00023180"/>
    </source>
</evidence>
<evidence type="ECO:0000313" key="9">
    <source>
        <dbReference type="Proteomes" id="UP001165082"/>
    </source>
</evidence>
<proteinExistence type="inferred from homology"/>
<name>A0A9W7ABR0_9STRA</name>
<evidence type="ECO:0000256" key="5">
    <source>
        <dbReference type="ARBA" id="ARBA00023136"/>
    </source>
</evidence>
<dbReference type="GO" id="GO:0005737">
    <property type="term" value="C:cytoplasm"/>
    <property type="evidence" value="ECO:0007669"/>
    <property type="project" value="TreeGrafter"/>
</dbReference>
<dbReference type="EMBL" id="BRXZ01001303">
    <property type="protein sequence ID" value="GMH67741.1"/>
    <property type="molecule type" value="Genomic_DNA"/>
</dbReference>
<dbReference type="OrthoDB" id="200724at2759"/>
<comment type="subcellular location">
    <subcellularLocation>
        <location evidence="1">Membrane</location>
    </subcellularLocation>
</comment>
<evidence type="ECO:0000256" key="4">
    <source>
        <dbReference type="ARBA" id="ARBA00022989"/>
    </source>
</evidence>
<keyword evidence="5 7" id="KW-0472">Membrane</keyword>
<dbReference type="PANTHER" id="PTHR11923:SF51">
    <property type="entry name" value="LYSOSOME MEMBRANE PROTEIN 2"/>
    <property type="match status" value="1"/>
</dbReference>
<accession>A0A9W7ABR0</accession>
<dbReference type="GO" id="GO:0005044">
    <property type="term" value="F:scavenger receptor activity"/>
    <property type="evidence" value="ECO:0007669"/>
    <property type="project" value="TreeGrafter"/>
</dbReference>
<organism evidence="8 9">
    <name type="scientific">Triparma retinervis</name>
    <dbReference type="NCBI Taxonomy" id="2557542"/>
    <lineage>
        <taxon>Eukaryota</taxon>
        <taxon>Sar</taxon>
        <taxon>Stramenopiles</taxon>
        <taxon>Ochrophyta</taxon>
        <taxon>Bolidophyceae</taxon>
        <taxon>Parmales</taxon>
        <taxon>Triparmaceae</taxon>
        <taxon>Triparma</taxon>
    </lineage>
</organism>
<dbReference type="GO" id="GO:0016020">
    <property type="term" value="C:membrane"/>
    <property type="evidence" value="ECO:0007669"/>
    <property type="project" value="UniProtKB-SubCell"/>
</dbReference>
<evidence type="ECO:0000256" key="1">
    <source>
        <dbReference type="ARBA" id="ARBA00004370"/>
    </source>
</evidence>
<keyword evidence="3 7" id="KW-0812">Transmembrane</keyword>
<evidence type="ECO:0000256" key="7">
    <source>
        <dbReference type="SAM" id="Phobius"/>
    </source>
</evidence>
<comment type="similarity">
    <text evidence="2">Belongs to the CD36 family.</text>
</comment>
<sequence>MGCAQICGGCVILLGIIVLAGGFIVGGLLTGIVDVGLKDAQKNNVYICEGDSLLTKGYESFQSLNFFTDIGTDDYTAAYDHFYLYHVVNPTDYLRGDTGKLAEIGPFTMFTFGTSFSMEVDATGISYRGAGAHVFLDGTAGPISGPGVLGVDADAPDGTFDDVFSPEGINRQTPIANFNVGYLGALGGAGTEISLLLGVSCSPTQIANIVALKPTCSDKQIAKKDPTCSCCLPDDLIGALDFGGMMNEKAICDGLKGSLDAGAIDTFVKTANSIPDATFAALDETAQMTYRVQTFIGAGAVADADAYHAMDNHTKAIFTGKMGFIAGSELRASQGVMYGTCAALQAANPAYCSVDLTGRPTNGTDLTQAEFRTIFRNNLAVGNTWPADNTNADTTSWTTTTWDAATDADRDKSIRVFSRYNAVNTPVLTGASGNQAAADAAFGGDGSTELPLATRIVVISSAPEVGGVPQNAFDAAAIRGGYATFSGETEITATEWAALTSTAQLSIVDNTYFLALGSGLAAIGAEYCSCRGNAFSSEIPVTGCCLEKGKIPLPDFSGSAIDMGEERFWCNNTVTYDYTGASGNSTQAVSAKDGNALEMDNGYWYATTAGYYAGEVDAIVPPPRSCSAFLSEDSKFVGLVSMLNDIDGGVAVKKAGDAARTASGQFAGTAFLNPYLHSGLIQTHSANDQLYGYPSALLGLLVPTAIKGLTGQDDATKKANMTDLAAYTKDFNSVCGAAAGKCTPPTGDAAATPISWTCAGEAASRSDIDEDLLKFADVGCRAASWTFSTIMFCAGVEQGVHQAVNALYAMGGINLAADSEVFTQEQALAWTTEEVVTNVRTVVEGGALAAGLDAATATATADGAVADLEAFYASTTRSAVILGQANDLGKPGFVAQSELLASQGVMYGTCAGLQAVNPAYCSVDLTGRPTTGTDLTPAEMRTIFRNNLAVGNTWPADNTNVDTTSWTTTTWDAATDAVRDESIRVFSRYNGVNTPTVAAYGGSQAAADAAFGGDGSTELPLATRIIVISSAPEVGGVPQNAFDAAAIRGGYATFSGETEITATEWAALTSTEQSKIAIDVYLNAFNLGLAAVGGVPASGFLDSSVDDDLEAVVEGFATTIDTYYCKCADGTNDFKTTGCCLSSGGGGGTDFTGFGCLQALPGWFDENLSDNDMSASMQRSVVKESSTPLTKQDYCPTDPGKMAEFSMYKGETNFIINSEMAKTSYTQVAPGIYNEDVNGGNGKFLAPMGLTSTAGDLTISTNTDKPAESLKLFVSQVSRALSLDYSSSATLGDANFLVAEFRPNEKLLWSTAGGGDADAEDKLTGKTTETQYPLSWEGTANVMPQKSLPVYLSHVNYLNGESKLLDSADVTDGGNGIEIYHCFDYPPSVAYPDTDAQTAQQAGVVDSATDTYGNSLVVDTTKCDRIDADWLLANKDDIDVFLQVEPATGFTVAGHQRLMASIAPTIDCNPLTYSNPLHPAGAHEIFSACLLGFSGTGDLGTCHSDAKILLEAMPVGDVTAGPMLQGAVAFKGGTYAPGFPCSSANLFTPQFKGGGLVPVFWLDKASELAEKGRKGFVDLGAFIGFSGMLQNIFVGAGVVLIVIGAACILKGGGNKVAANA</sequence>
<dbReference type="PANTHER" id="PTHR11923">
    <property type="entry name" value="SCAVENGER RECEPTOR CLASS B TYPE-1 SR-B1"/>
    <property type="match status" value="1"/>
</dbReference>
<keyword evidence="4 7" id="KW-1133">Transmembrane helix</keyword>
<keyword evidence="6" id="KW-0325">Glycoprotein</keyword>
<protein>
    <submittedName>
        <fullName evidence="8">Uncharacterized protein</fullName>
    </submittedName>
</protein>
<feature type="transmembrane region" description="Helical" evidence="7">
    <location>
        <begin position="1588"/>
        <end position="1609"/>
    </location>
</feature>
<reference evidence="8" key="1">
    <citation type="submission" date="2022-07" db="EMBL/GenBank/DDBJ databases">
        <title>Genome analysis of Parmales, a sister group of diatoms, reveals the evolutionary specialization of diatoms from phago-mixotrophs to photoautotrophs.</title>
        <authorList>
            <person name="Ban H."/>
            <person name="Sato S."/>
            <person name="Yoshikawa S."/>
            <person name="Kazumasa Y."/>
            <person name="Nakamura Y."/>
            <person name="Ichinomiya M."/>
            <person name="Saitoh K."/>
            <person name="Sato N."/>
            <person name="Blanc-Mathieu R."/>
            <person name="Endo H."/>
            <person name="Kuwata A."/>
            <person name="Ogata H."/>
        </authorList>
    </citation>
    <scope>NUCLEOTIDE SEQUENCE</scope>
</reference>